<comment type="caution">
    <text evidence="10">The sequence shown here is derived from an EMBL/GenBank/DDBJ whole genome shotgun (WGS) entry which is preliminary data.</text>
</comment>
<feature type="region of interest" description="Disordered" evidence="7">
    <location>
        <begin position="53"/>
        <end position="73"/>
    </location>
</feature>
<dbReference type="CDD" id="cd05274">
    <property type="entry name" value="KR_FAS_SDR_x"/>
    <property type="match status" value="1"/>
</dbReference>
<keyword evidence="6" id="KW-0012">Acyltransferase</keyword>
<keyword evidence="2" id="KW-0597">Phosphoprotein</keyword>
<dbReference type="Pfam" id="PF08659">
    <property type="entry name" value="KR"/>
    <property type="match status" value="2"/>
</dbReference>
<feature type="compositionally biased region" description="Basic and acidic residues" evidence="7">
    <location>
        <begin position="1"/>
        <end position="14"/>
    </location>
</feature>
<dbReference type="InterPro" id="IPR020806">
    <property type="entry name" value="PKS_PP-bd"/>
</dbReference>
<evidence type="ECO:0000256" key="7">
    <source>
        <dbReference type="SAM" id="MobiDB-lite"/>
    </source>
</evidence>
<dbReference type="PANTHER" id="PTHR43775:SF37">
    <property type="entry name" value="SI:DKEY-61P9.11"/>
    <property type="match status" value="1"/>
</dbReference>
<feature type="domain" description="Carrier" evidence="8">
    <location>
        <begin position="3810"/>
        <end position="3884"/>
    </location>
</feature>
<dbReference type="SUPFAM" id="SSF47336">
    <property type="entry name" value="ACP-like"/>
    <property type="match status" value="7"/>
</dbReference>
<sequence length="4331" mass="452428">MSDIEARPIADRAGPRARPSISAGLPASAGSAKAMAVRGPVTRQIDAGWVPPFETPAALTESPEHVPRGLEGPPSGLSDKLLADFRQLPLRNSLPPGFEAAVDDFEQWVTLLLLDAMQRAGHFKTVGESVTAAALKQKIHRSYVRFIDEALSALCRAGLLDTNDKGIYTVTDRLYEAEVFQILDDLDAYGTALAEGPTSAIATNIKLIKTCMQALPDLLAGRMRIADVMFPKGSPDLVEPIYKNPLLSAPFNEQLAAAIRAYARNMLQDLPEGRKVRIVEVGSGSGGTSVVVMAALADLAEQIEMTYTDLSPQLIAYGQKTFGKQYPFVSFKQLDVEKSIEDQGYNIGEYDILFATNVLHATRNMGKTLQQCKALLRKGGLLIANELSAKTDFLTLTFGLTDGWWLFDDAQLRIPGSPIISRDGWKALLAEQGFESVLALGEANAAPALLQRQSVVAGLSNGEVLVRAPATQPAQLRATMQPLTSEFLRNFAGIPLRDSLIPDFTAIVKEFEDWTELLLLDALQRSSFFTAESKALSLAELQSKVPAGYKRFMAEATDLLRASGYIESLSDGRLAPSAEAQTKSCLEALRTLQQTGERLVQGPGADISTNIKLVSVCMQALPRILAGEIKVTDVMFPNGSPDLVEPIYKNPLLSAPFNEQLATVIRAYVQDRLQELPANEKVRLVEIGSGSGGTSVVVMEALADYAERVELTYTDISPQLVAYGRRTYGKQYPFVRFHILDVEKDVVPQGYGLGRYDILFATNVLHATRNMAKTIQQCKTLLRKGGLLIANELSAKTPFLSLTFGLTEGWWLYDDKSRRIPGSPIISRQGWKGLLQEQGFEHATAAGESLEAPPLLCRQSVVIGVSDGSIQIARASGTKPSAAKGGVLPLGVQEQTGLFVTGAQAMRAERLVSILRQIQQTVNELLGTDVPTDQPLMEAGLDSIGAVELRNAISEAFGVELSATATFDYPSAEALAKYIATKTGASGTDTSAWAQLSMVAVSAPARAAHVQQIAQELVDIVTGLLGAEISIATPLMEAGLDSIGAVEMRNAVNDKYGIELPATIMFDYPTIGDLAQYLALRTASSAMHASAGGLDQMQAYVPDASAAFEIAKALQSLVSDLLGQDIGMDEPLMEAGLDSIGAVELRNSVASKYGIDLPATISFDQPTVRALADYLAALLAPQRRTQLQTNVGSFEECMRGEIDLPVPIPLERWDVDYGTGASTEVIQSNMLRFAALADGVDCFDAGAFRTGPAEAAAMDPQQRVLLEQAYAALQDGKENLLGSKEASTGVYVGCVWQEYQVLLEHLRVTPTVAVLTGSGMNFMIGRVSYNLGLQGPCIGMDTACSSSLVATHLAHRGLLDGETSAAVAAGVNLMLVPNTSTHMAQLGALSPTGRSKSLDAAADGYGRGEGCIALTLRRAGSAFPGYHPLAVLQGSAYNQAGRSSGLTAPNGPAQTALVKTALAVAALAPQGVALVSMHGTGTPLGDPIEIGALGQGLASGPGAASKVVLGSVKACFGHTEGAAGIHGAMLAIMAVQQQAAPALMHLRALNAYVSNAIAEWTPSCNLSAAAPKEGAALPWSSDKMSAGASSFGMSGVNAHALFASPKVLAHNASEVDWQRERHWMVPSHHIMLASAQYSRQAGQCRLMMQLAQPALSYLMDHVVAGRCLLPGAAMFEGTAAAGATLAEGTGPGLCLTGVSIPAPVMLQAGRLQTLMCTVDNAQGAVQLQQSSLTAPGARPCLKAAYRLLKSSASYLRSHPKLSQLWTVLFKLQRREAAETPYRREVSPGLLSVSRPSLEHHDDKEQSTQVIESHMPTKGASPSAICTVLHRPYPKRDSAWAMLERAPVKSDGSISSSHWLSGSPQAALAIEDLQAKEVAPSAFKAMLTAEQPAKAERGSESSMYQVAWQACKPVEGHLVSPAAENAASTLLWTSAGAPNKHRAILQVPKGLSGAAACVSVTMRQAQALQAIMQQAGGAVELVTHGSSGMACCPAGGMGSLGSLMAIWLKQQGSAQLVLLGRSGRASSDNVLGPLMSGNALVSMARSDVGSSEEAAYSAHAATRIGSGTLQGILHAGAVLDSSTIVGITAANIRQEYSSKVHGGSNLLQLSAQAPLLAIHLFSSLAAFSGSGGQGSYAAANAALDCWAQSLQEAGSPGSSVQWGPWGGAGMAVQVAGFMQRMARLGLGVLPPPSGLAALSHALRCAWVPRLQQGSPVTVANIFLWDRLRPAPGVPAAFLEDFMRAAPASRPAAEAGGIIARGAQKRLGRSTELASQYPVPDDQPLMEAGLDSLGAVDLRNALAAQFSVDLPATVTFDYPTIPGLARFITSLLVPQTDSSSVEPSAEASAEATRGEIAGMVASIVGMSIDSEQPLMEAGLDSLGAVDLRNALIARFGLELPATTIFDFPTIAALAQHIATHITPRNVSEPAWQDNAIVEQDYGPPTKAAVQVVGLACTYPGPGGDGVQGFWNKASQNADLPSLIPHERWAIEAAYAPEVAVNKMYVRFAGFLPSVEAFDAGAFRLSQSESALMDPQGRILLEQCSLALRDTEARSEHPAERETGVYVGVMHMEYIQYMTGLGVQVTPNVSTGNGMDFLIGRVSYNFGLTGPCVSTHTACSSSLVSTHLAVHGLAAQDCHYAVTAGALSPVGRCKTFDASGDGYGRGEGCAVAVLRQLAPADSNAVAVLRATATNQDGRSSGLTAPNGPSQRALISTAMQSAGVEIGQLAYVAVHGTGTPLGDPIEITALGQAVSSRDSQAPTQLTVGSVKSCYGHTEGTAGLTGSLLAMQSLAQQVNGALLVPASAMVEMSAAAAGVLSDGEGAEPLLVHLSISTPLVLPAVAAPALAVVRVSPAGRAEILSEATTARSASRLHCSCIVATTPLQQELAEPKRQAVTGDLHAAKVPASHAISQAVMAVLAPVQSEQVSGYCLHPAILDATLHLSAAALPTDTTKAAITRVPVGISALSVAHLKQGDVPVPLAQPSEPQRDGSVMCQYKLLTGSKCSLQMRDLLAKQARPLPSAPPGADTQSEDIPMSELLYETQWQVATSASRGTVPQQPCFALTRPVRGSVKERLAAAYGRAATSEAPVPQARNGLCAVLNPISNSRQRLHGIQPAMKAVTAMLELWQTMSAQCHGKPVSLLTRAQLGTDVAGSHSHDVASRAALSALMRVAAAESPGINIACTTSSPLEALRNEGTGQYDGSNGPFGQGSGAGCSMQARLLRSATAAEPADCHYMPSPRGALENLKLLPSEKSLPGPGEVKVSVRAVGLNFRDVLNILGMYPGEPGDPGADCAGIVSALGPGVEGFAIGDEVFGVAPGCLGRSVIVAQQLLVPKPPSLSFEDAATTPTVYVTVFQAFGDLSTFSSSTKVLVHAGTGGVGLAAINIATALKCHISATAGTPQKRSLLRDLGVCAAASSRDTSFLDVTSCKSGPVDFALNSLTSPAMVAATLASLALNGRMAEISKRDIWSTQRVAQERPDVSYKLIAIDFLSPQMLQDNFRRLSGMLAAGLVKPIPSTKYDISELDTALRQFSHARHIGKIVVSVPATLPSPAAREAPEAWAITGGLGALGLITAEWLAGQGARHIHLLGRSGRWVADSSGFLHEVMTGRCGSSLTAGRCDTSNMEEAAAVFGPSTDKQRVPLISGVINCGGVLADAVLASQSAGHMRTAFAPKLASAVAIAHAMFGMPERASVLFSSTASLFGAPGQGNYAAANAALEGFASSRSASGLVTSAIQWGAWAAGMAEDAAVRARLQKSGMGALAPAAGMQALAATLATSGPAPAVLSAAPIRWEVLLRGKAIPPFFAEVAPPRPMAMTPFKVLTVAMSILGSSVSAGQPLMDAGLDSLGAVELKNTLSGRFGVQLPATLIMDHPTPHAIAAYLSGLLEEPQGSDMLEVSGPTHNAVALSRPTAYLSDVTAAVLAVAKSVLGFLPDAKQPLMEAGLDSLGAVELRNALSARLGVDLPATLTLDYPTIDALASHLAALHGETRDDPIEIGTDALIVSQLGSHDLQVDQDWQRPAVAITTMAALLPTQEHDAPRPVPLERWDIEDVQRSSPVALEARFGAFVKDADLFDGAAFSISRPEAIHMDAQQRLLLERSWEVLQQKSVAEDDHITSVIVGIGTVDYTGMASHLGVGIYVATGGAASVAAGRISYMFGLKGACLSVDTACSSSLVGAHYGAVDTAAGDCTRALVAGVNLTLSPGKTSAFAVTGMLAPDGRCKTLDVAADGYVRAETCIVLLIEADIDGAAVRAIMCGSAVRQDGRSSSLTAPNGPSQQQVIHAALEDAGLVPSHIGAVEMHGTGTSLGDPIEIGALCAVLKASIHDLNSSVVW</sequence>
<dbReference type="Proteomes" id="UP001497392">
    <property type="component" value="Unassembled WGS sequence"/>
</dbReference>
<dbReference type="PANTHER" id="PTHR43775">
    <property type="entry name" value="FATTY ACID SYNTHASE"/>
    <property type="match status" value="1"/>
</dbReference>
<dbReference type="Pfam" id="PF14765">
    <property type="entry name" value="PS-DH"/>
    <property type="match status" value="1"/>
</dbReference>
<feature type="region of interest" description="Disordered" evidence="7">
    <location>
        <begin position="1"/>
        <end position="28"/>
    </location>
</feature>
<dbReference type="InterPro" id="IPR020843">
    <property type="entry name" value="ER"/>
</dbReference>
<dbReference type="InterPro" id="IPR049551">
    <property type="entry name" value="PKS_DH_C"/>
</dbReference>
<feature type="domain" description="Carrier" evidence="8">
    <location>
        <begin position="2248"/>
        <end position="2330"/>
    </location>
</feature>
<keyword evidence="5" id="KW-0511">Multifunctional enzyme</keyword>
<dbReference type="InterPro" id="IPR057326">
    <property type="entry name" value="KR_dom"/>
</dbReference>
<dbReference type="CDD" id="cd05195">
    <property type="entry name" value="enoyl_red"/>
    <property type="match status" value="1"/>
</dbReference>
<evidence type="ECO:0000256" key="4">
    <source>
        <dbReference type="ARBA" id="ARBA00022857"/>
    </source>
</evidence>
<dbReference type="Pfam" id="PF13602">
    <property type="entry name" value="ADH_zinc_N_2"/>
    <property type="match status" value="1"/>
</dbReference>
<evidence type="ECO:0000313" key="11">
    <source>
        <dbReference type="Proteomes" id="UP001497392"/>
    </source>
</evidence>
<dbReference type="Gene3D" id="3.10.129.110">
    <property type="entry name" value="Polyketide synthase dehydratase"/>
    <property type="match status" value="2"/>
</dbReference>
<dbReference type="CDD" id="cd00833">
    <property type="entry name" value="PKS"/>
    <property type="match status" value="3"/>
</dbReference>
<dbReference type="PROSITE" id="PS50075">
    <property type="entry name" value="CARRIER"/>
    <property type="match status" value="7"/>
</dbReference>
<dbReference type="SUPFAM" id="SSF50129">
    <property type="entry name" value="GroES-like"/>
    <property type="match status" value="1"/>
</dbReference>
<dbReference type="SMART" id="SM00829">
    <property type="entry name" value="PKS_ER"/>
    <property type="match status" value="1"/>
</dbReference>
<feature type="domain" description="Carrier" evidence="8">
    <location>
        <begin position="909"/>
        <end position="983"/>
    </location>
</feature>
<dbReference type="Gene3D" id="1.10.1200.10">
    <property type="entry name" value="ACP-like"/>
    <property type="match status" value="7"/>
</dbReference>
<evidence type="ECO:0000256" key="2">
    <source>
        <dbReference type="ARBA" id="ARBA00022553"/>
    </source>
</evidence>
<feature type="domain" description="Carrier" evidence="8">
    <location>
        <begin position="2345"/>
        <end position="2419"/>
    </location>
</feature>
<accession>A0ABP1G7Y8</accession>
<dbReference type="InterPro" id="IPR013154">
    <property type="entry name" value="ADH-like_N"/>
</dbReference>
<dbReference type="EMBL" id="CAXHTA020000017">
    <property type="protein sequence ID" value="CAL5227447.1"/>
    <property type="molecule type" value="Genomic_DNA"/>
</dbReference>
<dbReference type="InterPro" id="IPR050091">
    <property type="entry name" value="PKS_NRPS_Biosynth_Enz"/>
</dbReference>
<dbReference type="Pfam" id="PF08240">
    <property type="entry name" value="ADH_N"/>
    <property type="match status" value="1"/>
</dbReference>
<dbReference type="CDD" id="cd02440">
    <property type="entry name" value="AdoMet_MTases"/>
    <property type="match status" value="2"/>
</dbReference>
<dbReference type="PROSITE" id="PS00012">
    <property type="entry name" value="PHOSPHOPANTETHEINE"/>
    <property type="match status" value="6"/>
</dbReference>
<dbReference type="InterPro" id="IPR014030">
    <property type="entry name" value="Ketoacyl_synth_N"/>
</dbReference>
<evidence type="ECO:0000256" key="5">
    <source>
        <dbReference type="ARBA" id="ARBA00023268"/>
    </source>
</evidence>
<evidence type="ECO:0000256" key="1">
    <source>
        <dbReference type="ARBA" id="ARBA00022450"/>
    </source>
</evidence>
<feature type="domain" description="Carrier" evidence="8">
    <location>
        <begin position="1105"/>
        <end position="1179"/>
    </location>
</feature>
<dbReference type="Gene3D" id="3.10.129.10">
    <property type="entry name" value="Hotdog Thioesterase"/>
    <property type="match status" value="1"/>
</dbReference>
<dbReference type="SMART" id="SM00825">
    <property type="entry name" value="PKS_KS"/>
    <property type="match status" value="3"/>
</dbReference>
<keyword evidence="4" id="KW-0521">NADP</keyword>
<dbReference type="Pfam" id="PF00550">
    <property type="entry name" value="PP-binding"/>
    <property type="match status" value="7"/>
</dbReference>
<feature type="domain" description="Carrier" evidence="8">
    <location>
        <begin position="1008"/>
        <end position="1082"/>
    </location>
</feature>
<dbReference type="InterPro" id="IPR036291">
    <property type="entry name" value="NAD(P)-bd_dom_sf"/>
</dbReference>
<dbReference type="InterPro" id="IPR020841">
    <property type="entry name" value="PKS_Beta-ketoAc_synthase_dom"/>
</dbReference>
<dbReference type="Gene3D" id="3.40.50.150">
    <property type="entry name" value="Vaccinia Virus protein VP39"/>
    <property type="match status" value="2"/>
</dbReference>
<dbReference type="Gene3D" id="3.40.47.10">
    <property type="match status" value="3"/>
</dbReference>
<dbReference type="PROSITE" id="PS52004">
    <property type="entry name" value="KS3_2"/>
    <property type="match status" value="3"/>
</dbReference>
<gene>
    <name evidence="10" type="primary">g10413</name>
    <name evidence="10" type="ORF">VP750_LOCUS9353</name>
</gene>
<feature type="domain" description="Carrier" evidence="8">
    <location>
        <begin position="3906"/>
        <end position="3984"/>
    </location>
</feature>
<dbReference type="SUPFAM" id="SSF53335">
    <property type="entry name" value="S-adenosyl-L-methionine-dependent methyltransferases"/>
    <property type="match status" value="2"/>
</dbReference>
<evidence type="ECO:0000313" key="10">
    <source>
        <dbReference type="EMBL" id="CAL5227447.1"/>
    </source>
</evidence>
<name>A0ABP1G7Y8_9CHLO</name>
<reference evidence="10 11" key="1">
    <citation type="submission" date="2024-06" db="EMBL/GenBank/DDBJ databases">
        <authorList>
            <person name="Kraege A."/>
            <person name="Thomma B."/>
        </authorList>
    </citation>
    <scope>NUCLEOTIDE SEQUENCE [LARGE SCALE GENOMIC DNA]</scope>
</reference>
<protein>
    <submittedName>
        <fullName evidence="10">G10413 protein</fullName>
    </submittedName>
</protein>
<dbReference type="InterPro" id="IPR042104">
    <property type="entry name" value="PKS_dehydratase_sf"/>
</dbReference>
<proteinExistence type="predicted"/>
<dbReference type="SUPFAM" id="SSF53901">
    <property type="entry name" value="Thiolase-like"/>
    <property type="match status" value="3"/>
</dbReference>
<dbReference type="InterPro" id="IPR013217">
    <property type="entry name" value="Methyltransf_12"/>
</dbReference>
<dbReference type="Pfam" id="PF08242">
    <property type="entry name" value="Methyltransf_12"/>
    <property type="match status" value="2"/>
</dbReference>
<dbReference type="InterPro" id="IPR029063">
    <property type="entry name" value="SAM-dependent_MTases_sf"/>
</dbReference>
<feature type="region of interest" description="Disordered" evidence="7">
    <location>
        <begin position="1780"/>
        <end position="1802"/>
    </location>
</feature>
<dbReference type="InterPro" id="IPR013968">
    <property type="entry name" value="PKS_KR"/>
</dbReference>
<dbReference type="Gene3D" id="3.90.180.10">
    <property type="entry name" value="Medium-chain alcohol dehydrogenases, catalytic domain"/>
    <property type="match status" value="1"/>
</dbReference>
<evidence type="ECO:0000259" key="8">
    <source>
        <dbReference type="PROSITE" id="PS50075"/>
    </source>
</evidence>
<dbReference type="Gene3D" id="3.40.50.720">
    <property type="entry name" value="NAD(P)-binding Rossmann-like Domain"/>
    <property type="match status" value="4"/>
</dbReference>
<dbReference type="SUPFAM" id="SSF51735">
    <property type="entry name" value="NAD(P)-binding Rossmann-fold domains"/>
    <property type="match status" value="3"/>
</dbReference>
<feature type="domain" description="Ketosynthase family 3 (KS3)" evidence="9">
    <location>
        <begin position="3996"/>
        <end position="4331"/>
    </location>
</feature>
<dbReference type="SMART" id="SM00822">
    <property type="entry name" value="PKS_KR"/>
    <property type="match status" value="2"/>
</dbReference>
<keyword evidence="3" id="KW-0808">Transferase</keyword>
<dbReference type="SMART" id="SM00823">
    <property type="entry name" value="PKS_PP"/>
    <property type="match status" value="7"/>
</dbReference>
<evidence type="ECO:0000256" key="6">
    <source>
        <dbReference type="ARBA" id="ARBA00023315"/>
    </source>
</evidence>
<dbReference type="Pfam" id="PF00109">
    <property type="entry name" value="ketoacyl-synt"/>
    <property type="match status" value="3"/>
</dbReference>
<dbReference type="InterPro" id="IPR009081">
    <property type="entry name" value="PP-bd_ACP"/>
</dbReference>
<dbReference type="InterPro" id="IPR006162">
    <property type="entry name" value="Ppantetheine_attach_site"/>
</dbReference>
<dbReference type="InterPro" id="IPR014031">
    <property type="entry name" value="Ketoacyl_synth_C"/>
</dbReference>
<dbReference type="InterPro" id="IPR011032">
    <property type="entry name" value="GroES-like_sf"/>
</dbReference>
<feature type="domain" description="Ketosynthase family 3 (KS3)" evidence="9">
    <location>
        <begin position="1173"/>
        <end position="1604"/>
    </location>
</feature>
<feature type="domain" description="Ketosynthase family 3 (KS3)" evidence="9">
    <location>
        <begin position="2444"/>
        <end position="2830"/>
    </location>
</feature>
<dbReference type="InterPro" id="IPR016039">
    <property type="entry name" value="Thiolase-like"/>
</dbReference>
<keyword evidence="1" id="KW-0596">Phosphopantetheine</keyword>
<dbReference type="InterPro" id="IPR036736">
    <property type="entry name" value="ACP-like_sf"/>
</dbReference>
<keyword evidence="11" id="KW-1185">Reference proteome</keyword>
<evidence type="ECO:0000259" key="9">
    <source>
        <dbReference type="PROSITE" id="PS52004"/>
    </source>
</evidence>
<evidence type="ECO:0000256" key="3">
    <source>
        <dbReference type="ARBA" id="ARBA00022679"/>
    </source>
</evidence>
<organism evidence="10 11">
    <name type="scientific">Coccomyxa viridis</name>
    <dbReference type="NCBI Taxonomy" id="1274662"/>
    <lineage>
        <taxon>Eukaryota</taxon>
        <taxon>Viridiplantae</taxon>
        <taxon>Chlorophyta</taxon>
        <taxon>core chlorophytes</taxon>
        <taxon>Trebouxiophyceae</taxon>
        <taxon>Trebouxiophyceae incertae sedis</taxon>
        <taxon>Coccomyxaceae</taxon>
        <taxon>Coccomyxa</taxon>
    </lineage>
</organism>
<dbReference type="Pfam" id="PF21089">
    <property type="entry name" value="PKS_DH_N"/>
    <property type="match status" value="1"/>
</dbReference>
<dbReference type="Pfam" id="PF02801">
    <property type="entry name" value="Ketoacyl-synt_C"/>
    <property type="match status" value="3"/>
</dbReference>
<dbReference type="SMART" id="SM01294">
    <property type="entry name" value="PKS_PP_betabranch"/>
    <property type="match status" value="5"/>
</dbReference>
<dbReference type="InterPro" id="IPR049552">
    <property type="entry name" value="PKS_DH_N"/>
</dbReference>